<sequence length="47" mass="4978">MTAQTHGDNGAKNLTERPHRMAVGPFVCARARPAVGGRTEKDGWTAG</sequence>
<protein>
    <submittedName>
        <fullName evidence="2">Uncharacterized protein</fullName>
    </submittedName>
</protein>
<organism evidence="2 3">
    <name type="scientific">Prevotella dentalis (strain ATCC 49559 / DSM 3688 / JCM 13448 / NCTC 12043 / ES 2772)</name>
    <name type="common">Mitsuokella dentalis</name>
    <dbReference type="NCBI Taxonomy" id="908937"/>
    <lineage>
        <taxon>Bacteria</taxon>
        <taxon>Pseudomonadati</taxon>
        <taxon>Bacteroidota</taxon>
        <taxon>Bacteroidia</taxon>
        <taxon>Bacteroidales</taxon>
        <taxon>Prevotellaceae</taxon>
        <taxon>Prevotella</taxon>
    </lineage>
</organism>
<dbReference type="Proteomes" id="UP000007820">
    <property type="component" value="Unassembled WGS sequence"/>
</dbReference>
<gene>
    <name evidence="2" type="ORF">HMPREF9136_2531</name>
</gene>
<evidence type="ECO:0000256" key="1">
    <source>
        <dbReference type="SAM" id="MobiDB-lite"/>
    </source>
</evidence>
<evidence type="ECO:0000313" key="2">
    <source>
        <dbReference type="EMBL" id="EGQ11970.1"/>
    </source>
</evidence>
<accession>F9D6Q3</accession>
<reference evidence="2 3" key="1">
    <citation type="submission" date="2011-04" db="EMBL/GenBank/DDBJ databases">
        <authorList>
            <person name="Muzny D."/>
            <person name="Qin X."/>
            <person name="Deng J."/>
            <person name="Jiang H."/>
            <person name="Liu Y."/>
            <person name="Qu J."/>
            <person name="Song X.-Z."/>
            <person name="Zhang L."/>
            <person name="Thornton R."/>
            <person name="Coyle M."/>
            <person name="Francisco L."/>
            <person name="Jackson L."/>
            <person name="Javaid M."/>
            <person name="Korchina V."/>
            <person name="Kovar C."/>
            <person name="Mata R."/>
            <person name="Mathew T."/>
            <person name="Ngo R."/>
            <person name="Nguyen L."/>
            <person name="Nguyen N."/>
            <person name="Okwuonu G."/>
            <person name="Ongeri F."/>
            <person name="Pham C."/>
            <person name="Simmons D."/>
            <person name="Wilczek-Boney K."/>
            <person name="Hale W."/>
            <person name="Jakkamsetti A."/>
            <person name="Pham P."/>
            <person name="Ruth R."/>
            <person name="San Lucas F."/>
            <person name="Warren J."/>
            <person name="Zhang J."/>
            <person name="Zhao Z."/>
            <person name="Zhou C."/>
            <person name="Zhu D."/>
            <person name="Lee S."/>
            <person name="Bess C."/>
            <person name="Blankenburg K."/>
            <person name="Forbes L."/>
            <person name="Fu Q."/>
            <person name="Gubbala S."/>
            <person name="Hirani K."/>
            <person name="Jayaseelan J.C."/>
            <person name="Lara F."/>
            <person name="Munidasa M."/>
            <person name="Palculict T."/>
            <person name="Patil S."/>
            <person name="Pu L.-L."/>
            <person name="Saada N."/>
            <person name="Tang L."/>
            <person name="Weissenberger G."/>
            <person name="Zhu Y."/>
            <person name="Hemphill L."/>
            <person name="Shang Y."/>
            <person name="Youmans B."/>
            <person name="Ayvaz T."/>
            <person name="Ross M."/>
            <person name="Santibanez J."/>
            <person name="Aqrawi P."/>
            <person name="Gross S."/>
            <person name="Joshi V."/>
            <person name="Fowler G."/>
            <person name="Nazareth L."/>
            <person name="Reid J."/>
            <person name="Worley K."/>
            <person name="Petrosino J."/>
            <person name="Highlander S."/>
            <person name="Gibbs R."/>
        </authorList>
    </citation>
    <scope>NUCLEOTIDE SEQUENCE [LARGE SCALE GENOMIC DNA]</scope>
    <source>
        <strain evidence="2 3">DSM 3688</strain>
    </source>
</reference>
<feature type="region of interest" description="Disordered" evidence="1">
    <location>
        <begin position="1"/>
        <end position="21"/>
    </location>
</feature>
<dbReference type="EMBL" id="AFPW01000047">
    <property type="protein sequence ID" value="EGQ11970.1"/>
    <property type="molecule type" value="Genomic_DNA"/>
</dbReference>
<dbReference type="AlphaFoldDB" id="F9D6Q3"/>
<name>F9D6Q3_PREDD</name>
<proteinExistence type="predicted"/>
<comment type="caution">
    <text evidence="2">The sequence shown here is derived from an EMBL/GenBank/DDBJ whole genome shotgun (WGS) entry which is preliminary data.</text>
</comment>
<evidence type="ECO:0000313" key="3">
    <source>
        <dbReference type="Proteomes" id="UP000007820"/>
    </source>
</evidence>